<feature type="site" description="Important for substrate specificity" evidence="4">
    <location>
        <position position="160"/>
    </location>
</feature>
<reference evidence="5 6" key="1">
    <citation type="submission" date="2012-05" db="EMBL/GenBank/DDBJ databases">
        <authorList>
            <person name="Weinstock G."/>
            <person name="Sodergren E."/>
            <person name="Lobos E.A."/>
            <person name="Fulton L."/>
            <person name="Fulton R."/>
            <person name="Courtney L."/>
            <person name="Fronick C."/>
            <person name="O'Laughlin M."/>
            <person name="Godfrey J."/>
            <person name="Wilson R.M."/>
            <person name="Miner T."/>
            <person name="Farmer C."/>
            <person name="Delehaunty K."/>
            <person name="Cordes M."/>
            <person name="Minx P."/>
            <person name="Tomlinson C."/>
            <person name="Chen J."/>
            <person name="Wollam A."/>
            <person name="Pepin K.H."/>
            <person name="Bhonagiri V."/>
            <person name="Zhang X."/>
            <person name="Suruliraj S."/>
            <person name="Warren W."/>
            <person name="Mitreva M."/>
            <person name="Mardis E.R."/>
            <person name="Wilson R.K."/>
        </authorList>
    </citation>
    <scope>NUCLEOTIDE SEQUENCE [LARGE SCALE GENOMIC DNA]</scope>
    <source>
        <strain evidence="5 6">F0037</strain>
    </source>
</reference>
<comment type="cofactor">
    <cofactor evidence="1 4">
        <name>a divalent metal cation</name>
        <dbReference type="ChEBI" id="CHEBI:60240"/>
    </cofactor>
</comment>
<feature type="active site" description="Proton acceptor" evidence="4">
    <location>
        <position position="77"/>
    </location>
</feature>
<comment type="caution">
    <text evidence="4">Lacks conserved residue(s) required for the propagation of feature annotation.</text>
</comment>
<evidence type="ECO:0000256" key="4">
    <source>
        <dbReference type="HAMAP-Rule" id="MF_00528"/>
    </source>
</evidence>
<dbReference type="CDD" id="cd00555">
    <property type="entry name" value="Maf"/>
    <property type="match status" value="1"/>
</dbReference>
<dbReference type="PATRIC" id="fig|1127696.3.peg.1486"/>
<keyword evidence="4" id="KW-0963">Cytoplasm</keyword>
<comment type="subcellular location">
    <subcellularLocation>
        <location evidence="4">Cytoplasm</location>
    </subcellularLocation>
</comment>
<dbReference type="Proteomes" id="UP000010408">
    <property type="component" value="Unassembled WGS sequence"/>
</dbReference>
<feature type="site" description="Important for substrate specificity" evidence="4">
    <location>
        <position position="78"/>
    </location>
</feature>
<dbReference type="GO" id="GO:0005737">
    <property type="term" value="C:cytoplasm"/>
    <property type="evidence" value="ECO:0007669"/>
    <property type="project" value="UniProtKB-SubCell"/>
</dbReference>
<sequence>MWENLSNYKVVLGSQSPRRVELLRGLDLTFEQRVLPDLDETYPDGLPLEEIPRYIAARKAEAYFPSLEPNTLLITADTLVFLKGQVLGKPKDGEEAKAMLHRLAGERHYVTTGVAICVAGKVHSFMDTATVDFLPLTGEEISYYVERYSPLDKAGAYGIQEWVGYAGISRIEGSFYTVMGLPVHLISKYLKTL</sequence>
<dbReference type="GO" id="GO:0036218">
    <property type="term" value="F:dTTP diphosphatase activity"/>
    <property type="evidence" value="ECO:0007669"/>
    <property type="project" value="RHEA"/>
</dbReference>
<dbReference type="Gene3D" id="3.90.950.10">
    <property type="match status" value="1"/>
</dbReference>
<dbReference type="EC" id="3.6.1.9" evidence="4"/>
<dbReference type="Pfam" id="PF02545">
    <property type="entry name" value="Maf"/>
    <property type="match status" value="1"/>
</dbReference>
<dbReference type="PANTHER" id="PTHR43213:SF5">
    <property type="entry name" value="BIFUNCTIONAL DTTP_UTP PYROPHOSPHATASE_METHYLTRANSFERASE PROTEIN-RELATED"/>
    <property type="match status" value="1"/>
</dbReference>
<dbReference type="NCBIfam" id="TIGR00172">
    <property type="entry name" value="maf"/>
    <property type="match status" value="1"/>
</dbReference>
<organism evidence="5 6">
    <name type="scientific">Porphyromonas catoniae F0037</name>
    <dbReference type="NCBI Taxonomy" id="1127696"/>
    <lineage>
        <taxon>Bacteria</taxon>
        <taxon>Pseudomonadati</taxon>
        <taxon>Bacteroidota</taxon>
        <taxon>Bacteroidia</taxon>
        <taxon>Bacteroidales</taxon>
        <taxon>Porphyromonadaceae</taxon>
        <taxon>Porphyromonas</taxon>
    </lineage>
</organism>
<evidence type="ECO:0000313" key="5">
    <source>
        <dbReference type="EMBL" id="EKY00311.1"/>
    </source>
</evidence>
<dbReference type="HAMAP" id="MF_00528">
    <property type="entry name" value="Maf"/>
    <property type="match status" value="1"/>
</dbReference>
<dbReference type="STRING" id="1127696.HMPREF9134_01645"/>
<evidence type="ECO:0000256" key="2">
    <source>
        <dbReference type="ARBA" id="ARBA00022801"/>
    </source>
</evidence>
<dbReference type="PANTHER" id="PTHR43213">
    <property type="entry name" value="BIFUNCTIONAL DTTP/UTP PYROPHOSPHATASE/METHYLTRANSFERASE PROTEIN-RELATED"/>
    <property type="match status" value="1"/>
</dbReference>
<dbReference type="eggNOG" id="COG0424">
    <property type="taxonomic scope" value="Bacteria"/>
</dbReference>
<evidence type="ECO:0000313" key="6">
    <source>
        <dbReference type="Proteomes" id="UP000010408"/>
    </source>
</evidence>
<dbReference type="SUPFAM" id="SSF52972">
    <property type="entry name" value="ITPase-like"/>
    <property type="match status" value="1"/>
</dbReference>
<dbReference type="EMBL" id="AMEQ01000040">
    <property type="protein sequence ID" value="EKY00311.1"/>
    <property type="molecule type" value="Genomic_DNA"/>
</dbReference>
<accession>L1NAH4</accession>
<dbReference type="GO" id="GO:0036221">
    <property type="term" value="F:UTP diphosphatase activity"/>
    <property type="evidence" value="ECO:0007669"/>
    <property type="project" value="RHEA"/>
</dbReference>
<dbReference type="InterPro" id="IPR029001">
    <property type="entry name" value="ITPase-like_fam"/>
</dbReference>
<protein>
    <recommendedName>
        <fullName evidence="4">dTTP/UTP pyrophosphatase</fullName>
        <shortName evidence="4">dTTPase/UTPase</shortName>
        <ecNumber evidence="4">3.6.1.9</ecNumber>
    </recommendedName>
    <alternativeName>
        <fullName evidence="4">Nucleoside triphosphate pyrophosphatase</fullName>
    </alternativeName>
    <alternativeName>
        <fullName evidence="4">Nucleotide pyrophosphatase</fullName>
        <shortName evidence="4">Nucleotide PPase</shortName>
    </alternativeName>
</protein>
<comment type="catalytic activity">
    <reaction evidence="4">
        <text>UTP + H2O = UMP + diphosphate + H(+)</text>
        <dbReference type="Rhea" id="RHEA:29395"/>
        <dbReference type="ChEBI" id="CHEBI:15377"/>
        <dbReference type="ChEBI" id="CHEBI:15378"/>
        <dbReference type="ChEBI" id="CHEBI:33019"/>
        <dbReference type="ChEBI" id="CHEBI:46398"/>
        <dbReference type="ChEBI" id="CHEBI:57865"/>
        <dbReference type="EC" id="3.6.1.9"/>
    </reaction>
</comment>
<keyword evidence="3 4" id="KW-0546">Nucleotide metabolism</keyword>
<comment type="caution">
    <text evidence="5">The sequence shown here is derived from an EMBL/GenBank/DDBJ whole genome shotgun (WGS) entry which is preliminary data.</text>
</comment>
<dbReference type="GO" id="GO:0009117">
    <property type="term" value="P:nucleotide metabolic process"/>
    <property type="evidence" value="ECO:0007669"/>
    <property type="project" value="UniProtKB-KW"/>
</dbReference>
<proteinExistence type="inferred from homology"/>
<dbReference type="PIRSF" id="PIRSF006305">
    <property type="entry name" value="Maf"/>
    <property type="match status" value="1"/>
</dbReference>
<dbReference type="InterPro" id="IPR003697">
    <property type="entry name" value="Maf-like"/>
</dbReference>
<evidence type="ECO:0000256" key="1">
    <source>
        <dbReference type="ARBA" id="ARBA00001968"/>
    </source>
</evidence>
<name>L1NAH4_9PORP</name>
<comment type="similarity">
    <text evidence="4">Belongs to the Maf family. YhdE subfamily.</text>
</comment>
<keyword evidence="2 4" id="KW-0378">Hydrolase</keyword>
<gene>
    <name evidence="5" type="ORF">HMPREF9134_01645</name>
</gene>
<comment type="function">
    <text evidence="4">Nucleoside triphosphate pyrophosphatase that hydrolyzes dTTP and UTP. May have a dual role in cell division arrest and in preventing the incorporation of modified nucleotides into cellular nucleic acids.</text>
</comment>
<comment type="catalytic activity">
    <reaction evidence="4">
        <text>dTTP + H2O = dTMP + diphosphate + H(+)</text>
        <dbReference type="Rhea" id="RHEA:28534"/>
        <dbReference type="ChEBI" id="CHEBI:15377"/>
        <dbReference type="ChEBI" id="CHEBI:15378"/>
        <dbReference type="ChEBI" id="CHEBI:33019"/>
        <dbReference type="ChEBI" id="CHEBI:37568"/>
        <dbReference type="ChEBI" id="CHEBI:63528"/>
        <dbReference type="EC" id="3.6.1.9"/>
    </reaction>
</comment>
<evidence type="ECO:0000256" key="3">
    <source>
        <dbReference type="ARBA" id="ARBA00023080"/>
    </source>
</evidence>
<dbReference type="RefSeq" id="WP_005467771.1">
    <property type="nucleotide sequence ID" value="NZ_KB291032.1"/>
</dbReference>
<dbReference type="HOGENOM" id="CLU_040416_0_0_10"/>
<dbReference type="AlphaFoldDB" id="L1NAH4"/>
<feature type="site" description="Important for substrate specificity" evidence="4">
    <location>
        <position position="18"/>
    </location>
</feature>